<name>A0A445MJZ4_ENSVE</name>
<keyword evidence="1" id="KW-0732">Signal</keyword>
<sequence length="77" mass="8511">VTMDSRLSFLLLVLVISFVSTNARSLVTLDDFAQGDQDPNEGLRGSWELCSTGELFNVHLLLSDISSEMTCVKDFLV</sequence>
<evidence type="ECO:0000256" key="1">
    <source>
        <dbReference type="SAM" id="SignalP"/>
    </source>
</evidence>
<dbReference type="AlphaFoldDB" id="A0A445MJZ4"/>
<reference evidence="2" key="1">
    <citation type="journal article" date="2018" name="Data Brief">
        <title>Genome sequence data from 17 accessions of Ensete ventricosum, a staple food crop for millions in Ethiopia.</title>
        <authorList>
            <person name="Yemataw Z."/>
            <person name="Muzemil S."/>
            <person name="Ambachew D."/>
            <person name="Tripathi L."/>
            <person name="Tesfaye K."/>
            <person name="Chala A."/>
            <person name="Farbos A."/>
            <person name="O'Neill P."/>
            <person name="Moore K."/>
            <person name="Grant M."/>
            <person name="Studholme D.J."/>
        </authorList>
    </citation>
    <scope>NUCLEOTIDE SEQUENCE [LARGE SCALE GENOMIC DNA]</scope>
    <source>
        <tissue evidence="2">Leaf</tissue>
    </source>
</reference>
<dbReference type="EMBL" id="KV876280">
    <property type="protein sequence ID" value="RZR74533.1"/>
    <property type="molecule type" value="Genomic_DNA"/>
</dbReference>
<feature type="signal peptide" evidence="1">
    <location>
        <begin position="1"/>
        <end position="23"/>
    </location>
</feature>
<organism evidence="2">
    <name type="scientific">Ensete ventricosum</name>
    <name type="common">Abyssinian banana</name>
    <name type="synonym">Musa ensete</name>
    <dbReference type="NCBI Taxonomy" id="4639"/>
    <lineage>
        <taxon>Eukaryota</taxon>
        <taxon>Viridiplantae</taxon>
        <taxon>Streptophyta</taxon>
        <taxon>Embryophyta</taxon>
        <taxon>Tracheophyta</taxon>
        <taxon>Spermatophyta</taxon>
        <taxon>Magnoliopsida</taxon>
        <taxon>Liliopsida</taxon>
        <taxon>Zingiberales</taxon>
        <taxon>Musaceae</taxon>
        <taxon>Ensete</taxon>
    </lineage>
</organism>
<feature type="non-terminal residue" evidence="2">
    <location>
        <position position="1"/>
    </location>
</feature>
<accession>A0A445MJZ4</accession>
<dbReference type="Proteomes" id="UP000290560">
    <property type="component" value="Unassembled WGS sequence"/>
</dbReference>
<protein>
    <submittedName>
        <fullName evidence="2">Uncharacterized protein</fullName>
    </submittedName>
</protein>
<evidence type="ECO:0000313" key="2">
    <source>
        <dbReference type="EMBL" id="RZR74533.1"/>
    </source>
</evidence>
<proteinExistence type="predicted"/>
<gene>
    <name evidence="2" type="ORF">BHM03_00038069</name>
</gene>
<feature type="chain" id="PRO_5019070845" evidence="1">
    <location>
        <begin position="24"/>
        <end position="77"/>
    </location>
</feature>